<dbReference type="HOGENOM" id="CLU_3168425_0_0_5"/>
<accession>Q0G1T0</accession>
<organism evidence="1 2">
    <name type="scientific">Fulvimarina pelagi HTCC2506</name>
    <dbReference type="NCBI Taxonomy" id="314231"/>
    <lineage>
        <taxon>Bacteria</taxon>
        <taxon>Pseudomonadati</taxon>
        <taxon>Pseudomonadota</taxon>
        <taxon>Alphaproteobacteria</taxon>
        <taxon>Hyphomicrobiales</taxon>
        <taxon>Aurantimonadaceae</taxon>
        <taxon>Fulvimarina</taxon>
    </lineage>
</organism>
<dbReference type="AlphaFoldDB" id="Q0G1T0"/>
<sequence>MNATIVAVSKQRNTEDEKVVIKAGEVQGALRTKAPSCVKRIVTPGGP</sequence>
<evidence type="ECO:0000313" key="1">
    <source>
        <dbReference type="EMBL" id="EAU41001.1"/>
    </source>
</evidence>
<evidence type="ECO:0000313" key="2">
    <source>
        <dbReference type="Proteomes" id="UP000004310"/>
    </source>
</evidence>
<comment type="caution">
    <text evidence="1">The sequence shown here is derived from an EMBL/GenBank/DDBJ whole genome shotgun (WGS) entry which is preliminary data.</text>
</comment>
<dbReference type="Proteomes" id="UP000004310">
    <property type="component" value="Unassembled WGS sequence"/>
</dbReference>
<proteinExistence type="predicted"/>
<dbReference type="EMBL" id="AATP01000004">
    <property type="protein sequence ID" value="EAU41001.1"/>
    <property type="molecule type" value="Genomic_DNA"/>
</dbReference>
<protein>
    <submittedName>
        <fullName evidence="1">Uncharacterized protein</fullName>
    </submittedName>
</protein>
<keyword evidence="2" id="KW-1185">Reference proteome</keyword>
<name>Q0G1T0_9HYPH</name>
<reference evidence="1 2" key="1">
    <citation type="journal article" date="2010" name="J. Bacteriol.">
        <title>Genome sequence of Fulvimarina pelagi HTCC2506T, a Mn(II)-oxidizing alphaproteobacterium possessing an aerobic anoxygenic photosynthetic gene cluster and Xanthorhodopsin.</title>
        <authorList>
            <person name="Kang I."/>
            <person name="Oh H.M."/>
            <person name="Lim S.I."/>
            <person name="Ferriera S."/>
            <person name="Giovannoni S.J."/>
            <person name="Cho J.C."/>
        </authorList>
    </citation>
    <scope>NUCLEOTIDE SEQUENCE [LARGE SCALE GENOMIC DNA]</scope>
    <source>
        <strain evidence="1 2">HTCC2506</strain>
    </source>
</reference>
<gene>
    <name evidence="1" type="ORF">FP2506_12079</name>
</gene>